<dbReference type="InterPro" id="IPR009003">
    <property type="entry name" value="Peptidase_S1_PA"/>
</dbReference>
<feature type="compositionally biased region" description="Basic and acidic residues" evidence="4">
    <location>
        <begin position="1"/>
        <end position="22"/>
    </location>
</feature>
<dbReference type="SMART" id="SM00228">
    <property type="entry name" value="PDZ"/>
    <property type="match status" value="1"/>
</dbReference>
<dbReference type="InterPro" id="IPR051201">
    <property type="entry name" value="Chloro_Bact_Ser_Proteases"/>
</dbReference>
<dbReference type="InterPro" id="IPR036034">
    <property type="entry name" value="PDZ_sf"/>
</dbReference>
<feature type="transmembrane region" description="Helical" evidence="5">
    <location>
        <begin position="30"/>
        <end position="51"/>
    </location>
</feature>
<feature type="region of interest" description="Disordered" evidence="4">
    <location>
        <begin position="1"/>
        <end position="23"/>
    </location>
</feature>
<gene>
    <name evidence="7" type="ORF">F130042H8_34010</name>
</gene>
<evidence type="ECO:0000256" key="4">
    <source>
        <dbReference type="SAM" id="MobiDB-lite"/>
    </source>
</evidence>
<evidence type="ECO:0000256" key="5">
    <source>
        <dbReference type="SAM" id="Phobius"/>
    </source>
</evidence>
<accession>A0ABQ0B244</accession>
<dbReference type="InterPro" id="IPR043504">
    <property type="entry name" value="Peptidase_S1_PA_chymotrypsin"/>
</dbReference>
<dbReference type="PRINTS" id="PR00834">
    <property type="entry name" value="PROTEASES2C"/>
</dbReference>
<dbReference type="PANTHER" id="PTHR43343">
    <property type="entry name" value="PEPTIDASE S12"/>
    <property type="match status" value="1"/>
</dbReference>
<evidence type="ECO:0000259" key="6">
    <source>
        <dbReference type="PROSITE" id="PS50106"/>
    </source>
</evidence>
<evidence type="ECO:0000256" key="2">
    <source>
        <dbReference type="ARBA" id="ARBA00022670"/>
    </source>
</evidence>
<dbReference type="Pfam" id="PF13180">
    <property type="entry name" value="PDZ_2"/>
    <property type="match status" value="1"/>
</dbReference>
<evidence type="ECO:0000313" key="8">
    <source>
        <dbReference type="Proteomes" id="UP001600894"/>
    </source>
</evidence>
<proteinExistence type="inferred from homology"/>
<comment type="similarity">
    <text evidence="1">Belongs to the peptidase S1C family.</text>
</comment>
<dbReference type="PANTHER" id="PTHR43343:SF3">
    <property type="entry name" value="PROTEASE DO-LIKE 8, CHLOROPLASTIC"/>
    <property type="match status" value="1"/>
</dbReference>
<dbReference type="InterPro" id="IPR001940">
    <property type="entry name" value="Peptidase_S1C"/>
</dbReference>
<dbReference type="EMBL" id="BAABXL010000001">
    <property type="protein sequence ID" value="GAA6270341.1"/>
    <property type="molecule type" value="Genomic_DNA"/>
</dbReference>
<dbReference type="Gene3D" id="2.40.10.10">
    <property type="entry name" value="Trypsin-like serine proteases"/>
    <property type="match status" value="2"/>
</dbReference>
<dbReference type="InterPro" id="IPR001478">
    <property type="entry name" value="PDZ"/>
</dbReference>
<feature type="domain" description="PDZ" evidence="6">
    <location>
        <begin position="333"/>
        <end position="422"/>
    </location>
</feature>
<organism evidence="7 8">
    <name type="scientific">Enterocloster alcoholdehydrogenati</name>
    <dbReference type="NCBI Taxonomy" id="2547410"/>
    <lineage>
        <taxon>Bacteria</taxon>
        <taxon>Bacillati</taxon>
        <taxon>Bacillota</taxon>
        <taxon>Clostridia</taxon>
        <taxon>Lachnospirales</taxon>
        <taxon>Lachnospiraceae</taxon>
        <taxon>Enterocloster</taxon>
    </lineage>
</organism>
<dbReference type="Gene3D" id="2.30.42.10">
    <property type="match status" value="1"/>
</dbReference>
<reference evidence="7 8" key="1">
    <citation type="submission" date="2024-04" db="EMBL/GenBank/DDBJ databases">
        <title>Defined microbial consortia suppress multidrug-resistant proinflammatory Enterobacteriaceae via ecological control.</title>
        <authorList>
            <person name="Furuichi M."/>
            <person name="Kawaguchi T."/>
            <person name="Pust M."/>
            <person name="Yasuma K."/>
            <person name="Plichta D."/>
            <person name="Hasegawa N."/>
            <person name="Ohya T."/>
            <person name="Bhattarai S."/>
            <person name="Sasajima S."/>
            <person name="Aoto Y."/>
            <person name="Tuganbaev T."/>
            <person name="Yaginuma M."/>
            <person name="Ueda M."/>
            <person name="Okahashi N."/>
            <person name="Amafuji K."/>
            <person name="Kiridooshi Y."/>
            <person name="Sugita K."/>
            <person name="Strazar M."/>
            <person name="Skelly A."/>
            <person name="Suda W."/>
            <person name="Hattori M."/>
            <person name="Nakamoto N."/>
            <person name="Caballero S."/>
            <person name="Norman J."/>
            <person name="Olle B."/>
            <person name="Tanoue T."/>
            <person name="Arita M."/>
            <person name="Bucci V."/>
            <person name="Atarashi K."/>
            <person name="Xavier R."/>
            <person name="Honda K."/>
        </authorList>
    </citation>
    <scope>NUCLEOTIDE SEQUENCE [LARGE SCALE GENOMIC DNA]</scope>
    <source>
        <strain evidence="8">f13</strain>
    </source>
</reference>
<keyword evidence="8" id="KW-1185">Reference proteome</keyword>
<keyword evidence="5" id="KW-0472">Membrane</keyword>
<keyword evidence="5" id="KW-0812">Transmembrane</keyword>
<dbReference type="RefSeq" id="WP_390470904.1">
    <property type="nucleotide sequence ID" value="NZ_BAABXL010000001.1"/>
</dbReference>
<dbReference type="PROSITE" id="PS50106">
    <property type="entry name" value="PDZ"/>
    <property type="match status" value="1"/>
</dbReference>
<name>A0ABQ0B244_9FIRM</name>
<dbReference type="CDD" id="cd06779">
    <property type="entry name" value="cpPDZ_Deg_HtrA-like"/>
    <property type="match status" value="1"/>
</dbReference>
<evidence type="ECO:0000313" key="7">
    <source>
        <dbReference type="EMBL" id="GAA6270341.1"/>
    </source>
</evidence>
<dbReference type="SUPFAM" id="SSF50494">
    <property type="entry name" value="Trypsin-like serine proteases"/>
    <property type="match status" value="1"/>
</dbReference>
<dbReference type="Pfam" id="PF13365">
    <property type="entry name" value="Trypsin_2"/>
    <property type="match status" value="1"/>
</dbReference>
<dbReference type="Proteomes" id="UP001600894">
    <property type="component" value="Unassembled WGS sequence"/>
</dbReference>
<protein>
    <recommendedName>
        <fullName evidence="6">PDZ domain-containing protein</fullName>
    </recommendedName>
</protein>
<evidence type="ECO:0000256" key="1">
    <source>
        <dbReference type="ARBA" id="ARBA00010541"/>
    </source>
</evidence>
<sequence>MYQEDQDHNWDREPGREEEKPRRGGILKKAAWITAGALLFGMIAGGVMVGVQVASSDLFKELYTVVAGDQAAGAVKAPAPGGPMGQGENGPGLATPSYIAAPVTDVSVIVEQAMPSVVSITSTAVYQSRDFGYDWFFGGTPEGQTYEVPSSGSGIIIGENDTELLIVTNNHVVEDATSLKVTFIDQETVDAVIKGTDPETDLAVIAISLDQIKDGTKSQIRPATLGNSDDLKPGQGVIAIGNALGYGQSVTVGYISAVNREVQTEEGNTRLLLQTDAAINPGNSGGALLNMKGELVGINAAKYASTEVEGIGYAIPISKSEDIINQLMTRKSRTSVPEEERGYLGIQGTNVDENAARTFGMPKGAYIYRILENGAAAASELREKDIITKVDGQTVRSMEGLQEILAGYRSGEQAELTVQRQVDGSYQELTVTVTLAGMPQEDQGR</sequence>
<dbReference type="SUPFAM" id="SSF50156">
    <property type="entry name" value="PDZ domain-like"/>
    <property type="match status" value="1"/>
</dbReference>
<comment type="caution">
    <text evidence="7">The sequence shown here is derived from an EMBL/GenBank/DDBJ whole genome shotgun (WGS) entry which is preliminary data.</text>
</comment>
<keyword evidence="2" id="KW-0645">Protease</keyword>
<keyword evidence="3" id="KW-0378">Hydrolase</keyword>
<evidence type="ECO:0000256" key="3">
    <source>
        <dbReference type="ARBA" id="ARBA00022801"/>
    </source>
</evidence>
<keyword evidence="5" id="KW-1133">Transmembrane helix</keyword>